<evidence type="ECO:0000256" key="1">
    <source>
        <dbReference type="ARBA" id="ARBA00004651"/>
    </source>
</evidence>
<evidence type="ECO:0000256" key="5">
    <source>
        <dbReference type="ARBA" id="ARBA00022692"/>
    </source>
</evidence>
<dbReference type="Pfam" id="PF12698">
    <property type="entry name" value="ABC2_membrane_3"/>
    <property type="match status" value="1"/>
</dbReference>
<dbReference type="Gene3D" id="3.40.1710.10">
    <property type="entry name" value="abc type-2 transporter like domain"/>
    <property type="match status" value="1"/>
</dbReference>
<feature type="region of interest" description="Disordered" evidence="8">
    <location>
        <begin position="1"/>
        <end position="28"/>
    </location>
</feature>
<keyword evidence="6 9" id="KW-1133">Transmembrane helix</keyword>
<dbReference type="PANTHER" id="PTHR30294">
    <property type="entry name" value="MEMBRANE COMPONENT OF ABC TRANSPORTER YHHJ-RELATED"/>
    <property type="match status" value="1"/>
</dbReference>
<keyword evidence="4" id="KW-1003">Cell membrane</keyword>
<evidence type="ECO:0000256" key="2">
    <source>
        <dbReference type="ARBA" id="ARBA00007783"/>
    </source>
</evidence>
<accession>A0AA44HXP1</accession>
<evidence type="ECO:0000256" key="3">
    <source>
        <dbReference type="ARBA" id="ARBA00022448"/>
    </source>
</evidence>
<evidence type="ECO:0000259" key="10">
    <source>
        <dbReference type="PROSITE" id="PS51012"/>
    </source>
</evidence>
<evidence type="ECO:0000313" key="11">
    <source>
        <dbReference type="EMBL" id="NIL20908.1"/>
    </source>
</evidence>
<feature type="transmembrane region" description="Helical" evidence="9">
    <location>
        <begin position="211"/>
        <end position="234"/>
    </location>
</feature>
<dbReference type="RefSeq" id="WP_050144217.1">
    <property type="nucleotide sequence ID" value="NZ_CABHYE010000034.1"/>
</dbReference>
<proteinExistence type="inferred from homology"/>
<dbReference type="Proteomes" id="UP000712947">
    <property type="component" value="Unassembled WGS sequence"/>
</dbReference>
<dbReference type="InterPro" id="IPR013525">
    <property type="entry name" value="ABC2_TM"/>
</dbReference>
<dbReference type="PANTHER" id="PTHR30294:SF29">
    <property type="entry name" value="MULTIDRUG ABC TRANSPORTER PERMEASE YBHS-RELATED"/>
    <property type="match status" value="1"/>
</dbReference>
<feature type="compositionally biased region" description="Basic and acidic residues" evidence="8">
    <location>
        <begin position="14"/>
        <end position="27"/>
    </location>
</feature>
<reference evidence="11" key="1">
    <citation type="submission" date="2020-03" db="EMBL/GenBank/DDBJ databases">
        <authorList>
            <person name="Kislichkina A."/>
            <person name="Dentovskaya S."/>
            <person name="Shaikhutdinov R."/>
            <person name="Ivanov S."/>
            <person name="Sizova A."/>
            <person name="Solomentsev V."/>
            <person name="Bogun A."/>
        </authorList>
    </citation>
    <scope>NUCLEOTIDE SEQUENCE</scope>
    <source>
        <strain evidence="11">SCPM-O-B-7610</strain>
    </source>
</reference>
<organism evidence="11 12">
    <name type="scientific">Yersinia mollaretii</name>
    <dbReference type="NCBI Taxonomy" id="33060"/>
    <lineage>
        <taxon>Bacteria</taxon>
        <taxon>Pseudomonadati</taxon>
        <taxon>Pseudomonadota</taxon>
        <taxon>Gammaproteobacteria</taxon>
        <taxon>Enterobacterales</taxon>
        <taxon>Yersiniaceae</taxon>
        <taxon>Yersinia</taxon>
    </lineage>
</organism>
<evidence type="ECO:0000256" key="9">
    <source>
        <dbReference type="SAM" id="Phobius"/>
    </source>
</evidence>
<evidence type="ECO:0000313" key="12">
    <source>
        <dbReference type="Proteomes" id="UP000712947"/>
    </source>
</evidence>
<name>A0AA44HXP1_YERMO</name>
<feature type="transmembrane region" description="Helical" evidence="9">
    <location>
        <begin position="261"/>
        <end position="284"/>
    </location>
</feature>
<comment type="similarity">
    <text evidence="2">Belongs to the ABC-2 integral membrane protein family.</text>
</comment>
<protein>
    <submittedName>
        <fullName evidence="11">ABC transporter permease</fullName>
    </submittedName>
</protein>
<dbReference type="PROSITE" id="PS51012">
    <property type="entry name" value="ABC_TM2"/>
    <property type="match status" value="1"/>
</dbReference>
<feature type="domain" description="ABC transmembrane type-2" evidence="10">
    <location>
        <begin position="164"/>
        <end position="404"/>
    </location>
</feature>
<dbReference type="InterPro" id="IPR051449">
    <property type="entry name" value="ABC-2_transporter_component"/>
</dbReference>
<dbReference type="GO" id="GO:0005886">
    <property type="term" value="C:plasma membrane"/>
    <property type="evidence" value="ECO:0007669"/>
    <property type="project" value="UniProtKB-SubCell"/>
</dbReference>
<dbReference type="InterPro" id="IPR047817">
    <property type="entry name" value="ABC2_TM_bact-type"/>
</dbReference>
<feature type="transmembrane region" description="Helical" evidence="9">
    <location>
        <begin position="323"/>
        <end position="341"/>
    </location>
</feature>
<evidence type="ECO:0000256" key="8">
    <source>
        <dbReference type="SAM" id="MobiDB-lite"/>
    </source>
</evidence>
<keyword evidence="3" id="KW-0813">Transport</keyword>
<feature type="transmembrane region" description="Helical" evidence="9">
    <location>
        <begin position="290"/>
        <end position="311"/>
    </location>
</feature>
<dbReference type="EMBL" id="JAASAI010000001">
    <property type="protein sequence ID" value="NIL20908.1"/>
    <property type="molecule type" value="Genomic_DNA"/>
</dbReference>
<evidence type="ECO:0000256" key="6">
    <source>
        <dbReference type="ARBA" id="ARBA00022989"/>
    </source>
</evidence>
<keyword evidence="5 9" id="KW-0812">Transmembrane</keyword>
<sequence length="406" mass="45017">MTEPHLLSINSESAPKEPENKPPRNEGEIYQETGFSWRRLRALCRKETRQILRDPSSGLIAFVIPLLLLFIFGYGINLDSSKLHVGILMEQQSKPAQDLANAFASSPYIMPQISDNRQALIQAMQAGKIRGLIVIPNDFAEQLARPESKAPIQVITDGSEPNTANFVQGYAQGVWQLWQQQQAQNLGQKNDPLIEVQVRYWFNPAAISRHFIIPGAITIIMTVIGAILTSLVIAREWERGTMEALLSTQVTRSELLLSKLIPYYVLGMIAMTLCMVVAVFILGVPYRGSLWILFVMTTLFLASTLGMGLLISTITRNQFNAAMVALNAAFLPAVMLSGFIFEIDSMPAIVRAVTYIIPARYFVSSLQTLFLAGNIGTVLVVNLLFLVASAAVFIGLTAWKTQRRLD</sequence>
<evidence type="ECO:0000256" key="4">
    <source>
        <dbReference type="ARBA" id="ARBA00022475"/>
    </source>
</evidence>
<comment type="subcellular location">
    <subcellularLocation>
        <location evidence="1">Cell membrane</location>
        <topology evidence="1">Multi-pass membrane protein</topology>
    </subcellularLocation>
</comment>
<evidence type="ECO:0000256" key="7">
    <source>
        <dbReference type="ARBA" id="ARBA00023136"/>
    </source>
</evidence>
<feature type="transmembrane region" description="Helical" evidence="9">
    <location>
        <begin position="375"/>
        <end position="399"/>
    </location>
</feature>
<keyword evidence="7 9" id="KW-0472">Membrane</keyword>
<gene>
    <name evidence="11" type="ORF">HB991_00010</name>
</gene>
<dbReference type="AlphaFoldDB" id="A0AA44HXP1"/>
<feature type="transmembrane region" description="Helical" evidence="9">
    <location>
        <begin position="59"/>
        <end position="76"/>
    </location>
</feature>
<dbReference type="GO" id="GO:0140359">
    <property type="term" value="F:ABC-type transporter activity"/>
    <property type="evidence" value="ECO:0007669"/>
    <property type="project" value="InterPro"/>
</dbReference>
<comment type="caution">
    <text evidence="11">The sequence shown here is derived from an EMBL/GenBank/DDBJ whole genome shotgun (WGS) entry which is preliminary data.</text>
</comment>